<dbReference type="Proteomes" id="UP001317963">
    <property type="component" value="Chromosome"/>
</dbReference>
<keyword evidence="1" id="KW-0472">Membrane</keyword>
<proteinExistence type="predicted"/>
<accession>A0ABY6Q5T2</accession>
<organism evidence="2 3">
    <name type="scientific">Candidatus Paraluminiphilus aquimaris</name>
    <dbReference type="NCBI Taxonomy" id="2518994"/>
    <lineage>
        <taxon>Bacteria</taxon>
        <taxon>Pseudomonadati</taxon>
        <taxon>Pseudomonadota</taxon>
        <taxon>Gammaproteobacteria</taxon>
        <taxon>Cellvibrionales</taxon>
        <taxon>Halieaceae</taxon>
        <taxon>Candidatus Paraluminiphilus</taxon>
    </lineage>
</organism>
<reference evidence="2 3" key="1">
    <citation type="submission" date="2019-02" db="EMBL/GenBank/DDBJ databases">
        <title>Halieaceae_genomes.</title>
        <authorList>
            <person name="Li S.-H."/>
        </authorList>
    </citation>
    <scope>NUCLEOTIDE SEQUENCE [LARGE SCALE GENOMIC DNA]</scope>
    <source>
        <strain evidence="2 3">JH123</strain>
    </source>
</reference>
<protein>
    <submittedName>
        <fullName evidence="2">Uncharacterized protein</fullName>
    </submittedName>
</protein>
<sequence>MAWNGFSFQKQDFHIRLSHFTNNLCQTIQAMRHMNPMARITKGDRYMTHRKVAVMALTFLSVGVALLLSPGCTSTLKAVTGTYSYYEVFGGKVTYFRWNPMAMRYHTRVLEDADPDTFETIDSEHGKDTTTVYEWDIPILHADPATYERLSNGYSKDATQVFYGRTRLEGADLATFERLGDGWSRDVDDVYSGNRRLDICDIDTFEYFSMWRAVDSKCYYIQAERLTEVDRASLEILWGVYAKDRSRVYWLDHIVDGASPETFEVKDDRMQSLARDANQCFIGPDAVTCDELNPEGQEYCRC</sequence>
<dbReference type="Pfam" id="PF13644">
    <property type="entry name" value="DKNYY"/>
    <property type="match status" value="1"/>
</dbReference>
<evidence type="ECO:0000313" key="2">
    <source>
        <dbReference type="EMBL" id="UZP74288.1"/>
    </source>
</evidence>
<name>A0ABY6Q5T2_9GAMM</name>
<keyword evidence="3" id="KW-1185">Reference proteome</keyword>
<feature type="transmembrane region" description="Helical" evidence="1">
    <location>
        <begin position="52"/>
        <end position="69"/>
    </location>
</feature>
<evidence type="ECO:0000313" key="3">
    <source>
        <dbReference type="Proteomes" id="UP001317963"/>
    </source>
</evidence>
<dbReference type="EMBL" id="CP036501">
    <property type="protein sequence ID" value="UZP74288.1"/>
    <property type="molecule type" value="Genomic_DNA"/>
</dbReference>
<keyword evidence="1" id="KW-1133">Transmembrane helix</keyword>
<dbReference type="InterPro" id="IPR027375">
    <property type="entry name" value="DKNYY"/>
</dbReference>
<gene>
    <name evidence="2" type="ORF">E0F26_05795</name>
</gene>
<evidence type="ECO:0000256" key="1">
    <source>
        <dbReference type="SAM" id="Phobius"/>
    </source>
</evidence>
<keyword evidence="1" id="KW-0812">Transmembrane</keyword>